<evidence type="ECO:0000256" key="1">
    <source>
        <dbReference type="SAM" id="Coils"/>
    </source>
</evidence>
<dbReference type="SUPFAM" id="SSF53098">
    <property type="entry name" value="Ribonuclease H-like"/>
    <property type="match status" value="1"/>
</dbReference>
<protein>
    <submittedName>
        <fullName evidence="3">Zinc finger MYM-type protein 1-like</fullName>
    </submittedName>
</protein>
<feature type="coiled-coil region" evidence="1">
    <location>
        <begin position="396"/>
        <end position="423"/>
    </location>
</feature>
<dbReference type="InterPro" id="IPR025398">
    <property type="entry name" value="DUF4371"/>
</dbReference>
<feature type="domain" description="TTF-type" evidence="2">
    <location>
        <begin position="44"/>
        <end position="142"/>
    </location>
</feature>
<gene>
    <name evidence="3" type="ORF">FWK35_00022209</name>
</gene>
<dbReference type="AlphaFoldDB" id="A0A6G0XUC6"/>
<dbReference type="OrthoDB" id="8045002at2759"/>
<accession>A0A6G0XUC6</accession>
<name>A0A6G0XUC6_APHCR</name>
<reference evidence="3 4" key="1">
    <citation type="submission" date="2019-08" db="EMBL/GenBank/DDBJ databases">
        <title>Whole genome of Aphis craccivora.</title>
        <authorList>
            <person name="Voronova N.V."/>
            <person name="Shulinski R.S."/>
            <person name="Bandarenka Y.V."/>
            <person name="Zhorov D.G."/>
            <person name="Warner D."/>
        </authorList>
    </citation>
    <scope>NUCLEOTIDE SEQUENCE [LARGE SCALE GENOMIC DNA]</scope>
    <source>
        <strain evidence="3">180601</strain>
        <tissue evidence="3">Whole Body</tissue>
    </source>
</reference>
<feature type="non-terminal residue" evidence="3">
    <location>
        <position position="1"/>
    </location>
</feature>
<dbReference type="Proteomes" id="UP000478052">
    <property type="component" value="Unassembled WGS sequence"/>
</dbReference>
<keyword evidence="4" id="KW-1185">Reference proteome</keyword>
<dbReference type="EMBL" id="VUJU01007514">
    <property type="protein sequence ID" value="KAF0744259.1"/>
    <property type="molecule type" value="Genomic_DNA"/>
</dbReference>
<dbReference type="Pfam" id="PF05699">
    <property type="entry name" value="Dimer_Tnp_hAT"/>
    <property type="match status" value="1"/>
</dbReference>
<dbReference type="InterPro" id="IPR012337">
    <property type="entry name" value="RNaseH-like_sf"/>
</dbReference>
<sequence length="634" mass="73280">IDITTQNSVENIVDKNGISDLGTLITGPVRPILTSYPLTKFGTQNRAFNHKHYKTYEWLEYSISKDSIFCFACRNFSTGNSGNFENSFLVGFRNWKKASAFGSKGGNKSKLNKLDAHAKSNLHLICMVKWSEYQKTKETGSVYSQISSQHSLMVERIGLRGHDETKDSLNQGNFKELCKLLAKSNEEFEKKFNLKTNYSSHIIQDELINICADVVKEIIVKDIEDVEVFGIMCDEARCYKLEQMALCVRYVKNLDVVERFLGFIDCSKNQDAESLYHYILWYLKKCKLSSKPQIVAQSYDGANVMSGKFNGLQNKIKNQYPYAIYTHCMAHKMNLIVIDMCKYVKETRHVFNTLESLYVHFSHPSKNQKLTEIQTKLGIKHTTMIRLSDTRWNCRYRNIESVKNSYRAIIQALEDEIENEDDRGVNEAIVLININIVSNKFQEKNATLGESKNIIEGVMMTFKNSRTTECKRKRQEPHNLKHFNTTVTTSAEQNINDTIETIEDYFKKNAFFPVFDAILINLEKRFSTESLQMATAVDQFFQLNFEESLFFVDHYKDLMNVSKDVLQSEIEVAKNCILQSTDENYITLNDVKKVLTKQIFPNLYKLFQVALTIPISSSTCERSFSAMRRIKTWL</sequence>
<evidence type="ECO:0000313" key="4">
    <source>
        <dbReference type="Proteomes" id="UP000478052"/>
    </source>
</evidence>
<dbReference type="InterPro" id="IPR006580">
    <property type="entry name" value="Znf_TTF"/>
</dbReference>
<organism evidence="3 4">
    <name type="scientific">Aphis craccivora</name>
    <name type="common">Cowpea aphid</name>
    <dbReference type="NCBI Taxonomy" id="307492"/>
    <lineage>
        <taxon>Eukaryota</taxon>
        <taxon>Metazoa</taxon>
        <taxon>Ecdysozoa</taxon>
        <taxon>Arthropoda</taxon>
        <taxon>Hexapoda</taxon>
        <taxon>Insecta</taxon>
        <taxon>Pterygota</taxon>
        <taxon>Neoptera</taxon>
        <taxon>Paraneoptera</taxon>
        <taxon>Hemiptera</taxon>
        <taxon>Sternorrhyncha</taxon>
        <taxon>Aphidomorpha</taxon>
        <taxon>Aphidoidea</taxon>
        <taxon>Aphididae</taxon>
        <taxon>Aphidini</taxon>
        <taxon>Aphis</taxon>
        <taxon>Aphis</taxon>
    </lineage>
</organism>
<dbReference type="GO" id="GO:0046983">
    <property type="term" value="F:protein dimerization activity"/>
    <property type="evidence" value="ECO:0007669"/>
    <property type="project" value="InterPro"/>
</dbReference>
<evidence type="ECO:0000313" key="3">
    <source>
        <dbReference type="EMBL" id="KAF0744259.1"/>
    </source>
</evidence>
<dbReference type="SMART" id="SM00597">
    <property type="entry name" value="ZnF_TTF"/>
    <property type="match status" value="1"/>
</dbReference>
<keyword evidence="1" id="KW-0175">Coiled coil</keyword>
<proteinExistence type="predicted"/>
<evidence type="ECO:0000259" key="2">
    <source>
        <dbReference type="SMART" id="SM00597"/>
    </source>
</evidence>
<dbReference type="PANTHER" id="PTHR45749:SF37">
    <property type="entry name" value="OS05G0311600 PROTEIN"/>
    <property type="match status" value="1"/>
</dbReference>
<comment type="caution">
    <text evidence="3">The sequence shown here is derived from an EMBL/GenBank/DDBJ whole genome shotgun (WGS) entry which is preliminary data.</text>
</comment>
<dbReference type="PANTHER" id="PTHR45749">
    <property type="match status" value="1"/>
</dbReference>
<dbReference type="Pfam" id="PF14291">
    <property type="entry name" value="DUF4371"/>
    <property type="match status" value="1"/>
</dbReference>
<dbReference type="InterPro" id="IPR008906">
    <property type="entry name" value="HATC_C_dom"/>
</dbReference>